<feature type="compositionally biased region" description="Polar residues" evidence="1">
    <location>
        <begin position="898"/>
        <end position="918"/>
    </location>
</feature>
<feature type="region of interest" description="Disordered" evidence="1">
    <location>
        <begin position="335"/>
        <end position="398"/>
    </location>
</feature>
<reference evidence="3 4" key="1">
    <citation type="journal article" date="2019" name="Nat. Ecol. Evol.">
        <title>Megaphylogeny resolves global patterns of mushroom evolution.</title>
        <authorList>
            <person name="Varga T."/>
            <person name="Krizsan K."/>
            <person name="Foldi C."/>
            <person name="Dima B."/>
            <person name="Sanchez-Garcia M."/>
            <person name="Sanchez-Ramirez S."/>
            <person name="Szollosi G.J."/>
            <person name="Szarkandi J.G."/>
            <person name="Papp V."/>
            <person name="Albert L."/>
            <person name="Andreopoulos W."/>
            <person name="Angelini C."/>
            <person name="Antonin V."/>
            <person name="Barry K.W."/>
            <person name="Bougher N.L."/>
            <person name="Buchanan P."/>
            <person name="Buyck B."/>
            <person name="Bense V."/>
            <person name="Catcheside P."/>
            <person name="Chovatia M."/>
            <person name="Cooper J."/>
            <person name="Damon W."/>
            <person name="Desjardin D."/>
            <person name="Finy P."/>
            <person name="Geml J."/>
            <person name="Haridas S."/>
            <person name="Hughes K."/>
            <person name="Justo A."/>
            <person name="Karasinski D."/>
            <person name="Kautmanova I."/>
            <person name="Kiss B."/>
            <person name="Kocsube S."/>
            <person name="Kotiranta H."/>
            <person name="LaButti K.M."/>
            <person name="Lechner B.E."/>
            <person name="Liimatainen K."/>
            <person name="Lipzen A."/>
            <person name="Lukacs Z."/>
            <person name="Mihaltcheva S."/>
            <person name="Morgado L.N."/>
            <person name="Niskanen T."/>
            <person name="Noordeloos M.E."/>
            <person name="Ohm R.A."/>
            <person name="Ortiz-Santana B."/>
            <person name="Ovrebo C."/>
            <person name="Racz N."/>
            <person name="Riley R."/>
            <person name="Savchenko A."/>
            <person name="Shiryaev A."/>
            <person name="Soop K."/>
            <person name="Spirin V."/>
            <person name="Szebenyi C."/>
            <person name="Tomsovsky M."/>
            <person name="Tulloss R.E."/>
            <person name="Uehling J."/>
            <person name="Grigoriev I.V."/>
            <person name="Vagvolgyi C."/>
            <person name="Papp T."/>
            <person name="Martin F.M."/>
            <person name="Miettinen O."/>
            <person name="Hibbett D.S."/>
            <person name="Nagy L.G."/>
        </authorList>
    </citation>
    <scope>NUCLEOTIDE SEQUENCE [LARGE SCALE GENOMIC DNA]</scope>
    <source>
        <strain evidence="3 4">FP101781</strain>
    </source>
</reference>
<evidence type="ECO:0000256" key="1">
    <source>
        <dbReference type="SAM" id="MobiDB-lite"/>
    </source>
</evidence>
<protein>
    <recommendedName>
        <fullName evidence="2">DUF4100 domain-containing protein</fullName>
    </recommendedName>
</protein>
<dbReference type="EMBL" id="QPFP01000002">
    <property type="protein sequence ID" value="TEB39063.1"/>
    <property type="molecule type" value="Genomic_DNA"/>
</dbReference>
<feature type="compositionally biased region" description="Polar residues" evidence="1">
    <location>
        <begin position="787"/>
        <end position="802"/>
    </location>
</feature>
<dbReference type="OrthoDB" id="3016331at2759"/>
<dbReference type="Gene3D" id="2.40.70.10">
    <property type="entry name" value="Acid Proteases"/>
    <property type="match status" value="1"/>
</dbReference>
<feature type="compositionally biased region" description="Polar residues" evidence="1">
    <location>
        <begin position="768"/>
        <end position="777"/>
    </location>
</feature>
<feature type="compositionally biased region" description="Pro residues" evidence="1">
    <location>
        <begin position="86"/>
        <end position="95"/>
    </location>
</feature>
<dbReference type="Proteomes" id="UP000298030">
    <property type="component" value="Unassembled WGS sequence"/>
</dbReference>
<feature type="region of interest" description="Disordered" evidence="1">
    <location>
        <begin position="768"/>
        <end position="802"/>
    </location>
</feature>
<feature type="region of interest" description="Disordered" evidence="1">
    <location>
        <begin position="24"/>
        <end position="104"/>
    </location>
</feature>
<feature type="region of interest" description="Disordered" evidence="1">
    <location>
        <begin position="421"/>
        <end position="450"/>
    </location>
</feature>
<dbReference type="STRING" id="71717.A0A4Y7TY15"/>
<sequence length="1283" mass="142788">MDQVSKVAEWHFNRDKFEKMFFHSSKLAKKESSDDSDDDSSSEDDSSDSDYDSDSVKSLKRRIKKITHKKKKKSKGKSHKDDKPDFPPLSTPVPPDRTSRYNGTTDDVENMIQRLNSMSINDPAYGHLYYKVLQLDTTGIAARCIYREPQRISSAPSYQQPPLQNAMPPRGSYQAVNAPATQPPAPMMFPQENRCYGCNAADHMMSNCPKLAELIGKGIIVQDAATRKFTFPNGLRISRFRNESLYDAAMRQVGSPSSNFITYDSESSDDNASHQVTYTHWESDGSNTDTESDSDDGPYWKYAQHAKRELRYPTYASEYEPLSVYDAERVTRQTKEARHNATRVARKPTASSKPKQTLKPVVEILKRTTPAPVPAPDDVIMQPSELQPPAPRPIDARRIRFPDDRDIEKLVSSRAQKFGLTADADKSQDLTKANKSHSQPRQSDLSSQVDTRNVVRQILDTEVSLPLRQILGTSKELSTSLQEVIKLKNRTSATQPVAAVNNTQVNYSKSEFLIHLRVFHNDIPIFAIIDTGSMLNIVDGELADKIISLPIDTAHRPFMKDANGGHSQMRGVIRNADLACGSITTTADLHVSQSSPFNLLLGRPWQRQNFVSIDERVTGTYIVFKDPQTHEPRYEVKAIAVTPRNPVRDNYTEHLQANTCYFEEQPSSQIKECEFNNSSDPLILNAESPFPFSAKISADDATSSDDEYPQHMCESQLLNCDITKGELKGTKYEVFSPFHDDASEAKQAEGISTGDSTPFSEIVSIHTSTQQLGSRNMPSDLGDFNKSKSGSNVSKENNSMMPATSEDAYEDLGDLLQSNLAYIINHGSSPHSPDTDWSDLIIFNTSLDVIHNQNVHQHTGTIYLRMFHNSSIPGQIIPLETPQSPSPTPPPSLLNSPIRSSSPTIEVASTPSDLRSNGQDTSVFHTSVDLDFISFEWGSATHILDYTFPRPNLGRPFSISEEKFFKELEAFQKGDPELAAGFNLPSDLMEGGEALPALEDGSVPFIFPKVDALVPFPVKLVISAETLESLGYSYGQPIFEIVSTQTRAFSPISSGLLLPPSSPPLSIDLSVPPLSSASDSELYLPSLYPASPDDRASVTALPGTPRTSPDLSEDDSDDYNEPPDHYDSTDPLAFNHRLHKPFLHSLYLRLRHAHIPEIVRRVGEAVTWTNITVAINPRFNDNTTIHPDAMHLILQDVNIPTTFPGCFTPAEVINKLRSSTFSQQPNMWEPHVAFLVSARKALVDVFQILNWFFMDAGFGDLLGYIDATGLDLFQRCAWQTSPG</sequence>
<accession>A0A4Y7TY15</accession>
<feature type="region of interest" description="Disordered" evidence="1">
    <location>
        <begin position="875"/>
        <end position="918"/>
    </location>
</feature>
<dbReference type="CDD" id="cd00303">
    <property type="entry name" value="retropepsin_like"/>
    <property type="match status" value="1"/>
</dbReference>
<proteinExistence type="predicted"/>
<dbReference type="Pfam" id="PF13352">
    <property type="entry name" value="DUF4100"/>
    <property type="match status" value="1"/>
</dbReference>
<feature type="compositionally biased region" description="Basic residues" evidence="1">
    <location>
        <begin position="58"/>
        <end position="78"/>
    </location>
</feature>
<name>A0A4Y7TY15_COPMI</name>
<feature type="domain" description="DUF4100" evidence="2">
    <location>
        <begin position="323"/>
        <end position="490"/>
    </location>
</feature>
<evidence type="ECO:0000313" key="3">
    <source>
        <dbReference type="EMBL" id="TEB39063.1"/>
    </source>
</evidence>
<evidence type="ECO:0000259" key="2">
    <source>
        <dbReference type="Pfam" id="PF13352"/>
    </source>
</evidence>
<evidence type="ECO:0000313" key="4">
    <source>
        <dbReference type="Proteomes" id="UP000298030"/>
    </source>
</evidence>
<feature type="compositionally biased region" description="Acidic residues" evidence="1">
    <location>
        <begin position="1111"/>
        <end position="1121"/>
    </location>
</feature>
<dbReference type="InterPro" id="IPR021109">
    <property type="entry name" value="Peptidase_aspartic_dom_sf"/>
</dbReference>
<feature type="compositionally biased region" description="Acidic residues" evidence="1">
    <location>
        <begin position="34"/>
        <end position="53"/>
    </location>
</feature>
<organism evidence="3 4">
    <name type="scientific">Coprinellus micaceus</name>
    <name type="common">Glistening ink-cap mushroom</name>
    <name type="synonym">Coprinus micaceus</name>
    <dbReference type="NCBI Taxonomy" id="71717"/>
    <lineage>
        <taxon>Eukaryota</taxon>
        <taxon>Fungi</taxon>
        <taxon>Dikarya</taxon>
        <taxon>Basidiomycota</taxon>
        <taxon>Agaricomycotina</taxon>
        <taxon>Agaricomycetes</taxon>
        <taxon>Agaricomycetidae</taxon>
        <taxon>Agaricales</taxon>
        <taxon>Agaricineae</taxon>
        <taxon>Psathyrellaceae</taxon>
        <taxon>Coprinellus</taxon>
    </lineage>
</organism>
<feature type="compositionally biased region" description="Polar residues" evidence="1">
    <location>
        <begin position="430"/>
        <end position="450"/>
    </location>
</feature>
<feature type="region of interest" description="Disordered" evidence="1">
    <location>
        <begin position="264"/>
        <end position="297"/>
    </location>
</feature>
<comment type="caution">
    <text evidence="3">The sequence shown here is derived from an EMBL/GenBank/DDBJ whole genome shotgun (WGS) entry which is preliminary data.</text>
</comment>
<feature type="compositionally biased region" description="Polar residues" evidence="1">
    <location>
        <begin position="273"/>
        <end position="289"/>
    </location>
</feature>
<dbReference type="InterPro" id="IPR025165">
    <property type="entry name" value="DUF4100"/>
</dbReference>
<gene>
    <name evidence="3" type="ORF">FA13DRAFT_1850080</name>
</gene>
<keyword evidence="4" id="KW-1185">Reference proteome</keyword>
<feature type="region of interest" description="Disordered" evidence="1">
    <location>
        <begin position="1094"/>
        <end position="1128"/>
    </location>
</feature>